<evidence type="ECO:0000313" key="6">
    <source>
        <dbReference type="EMBL" id="TVU42679.1"/>
    </source>
</evidence>
<dbReference type="Gene3D" id="3.30.710.10">
    <property type="entry name" value="Potassium Channel Kv1.1, Chain A"/>
    <property type="match status" value="1"/>
</dbReference>
<comment type="similarity">
    <text evidence="2">Belongs to the Tdpoz family.</text>
</comment>
<dbReference type="Gene3D" id="2.60.210.10">
    <property type="entry name" value="Apoptosis, Tumor Necrosis Factor Receptor Associated Protein 2, Chain A"/>
    <property type="match status" value="1"/>
</dbReference>
<protein>
    <recommendedName>
        <fullName evidence="8">BTB domain-containing protein</fullName>
    </recommendedName>
</protein>
<dbReference type="EMBL" id="RWGY01000005">
    <property type="protein sequence ID" value="TVU42679.1"/>
    <property type="molecule type" value="Genomic_DNA"/>
</dbReference>
<feature type="domain" description="BTB" evidence="4">
    <location>
        <begin position="197"/>
        <end position="264"/>
    </location>
</feature>
<feature type="compositionally biased region" description="Pro residues" evidence="3">
    <location>
        <begin position="1"/>
        <end position="22"/>
    </location>
</feature>
<sequence length="373" mass="41320">MAPTLPPQQPPMAPSPPPPPMPTTASRCAVDSSRGAHVFEVADYSLHLGLGVGRFIRSATFDVGGYDWCIRFYPDGYSDEYKDYFAVAIELLTADAVVSGSYRFGLTNQITGERWLGSESRILLDSGTCWCRAKFMKRSQLEASQNLRDDRLAIRCVVTVVKETRVSEASMVPAEIDVPPSDLQNHLGRLLEEGDGADVTFEVQGDSFRAHRMVLAMRSPVFKAQLQGQMIERSAEHIAISDMQPAVFKALLHFVYTDSLPAMDDLDKKDNLEMIRHLLVAADRYAMDRLKLICARFLSKSLDVDSVATTLVLGDRHNCSSLKDACVEFIMASNKMDDVVKTQGYAGGMCVRWYVGPRSDTLLGHQLELAMPG</sequence>
<evidence type="ECO:0000259" key="4">
    <source>
        <dbReference type="PROSITE" id="PS50097"/>
    </source>
</evidence>
<comment type="caution">
    <text evidence="6">The sequence shown here is derived from an EMBL/GenBank/DDBJ whole genome shotgun (WGS) entry which is preliminary data.</text>
</comment>
<reference evidence="6 7" key="1">
    <citation type="journal article" date="2019" name="Sci. Rep.">
        <title>A high-quality genome of Eragrostis curvula grass provides insights into Poaceae evolution and supports new strategies to enhance forage quality.</title>
        <authorList>
            <person name="Carballo J."/>
            <person name="Santos B.A.C.M."/>
            <person name="Zappacosta D."/>
            <person name="Garbus I."/>
            <person name="Selva J.P."/>
            <person name="Gallo C.A."/>
            <person name="Diaz A."/>
            <person name="Albertini E."/>
            <person name="Caccamo M."/>
            <person name="Echenique V."/>
        </authorList>
    </citation>
    <scope>NUCLEOTIDE SEQUENCE [LARGE SCALE GENOMIC DNA]</scope>
    <source>
        <strain evidence="7">cv. Victoria</strain>
        <tissue evidence="6">Leaf</tissue>
    </source>
</reference>
<dbReference type="InterPro" id="IPR056423">
    <property type="entry name" value="BACK_BPM_SPOP"/>
</dbReference>
<dbReference type="SMART" id="SM00225">
    <property type="entry name" value="BTB"/>
    <property type="match status" value="1"/>
</dbReference>
<feature type="domain" description="MATH" evidence="5">
    <location>
        <begin position="34"/>
        <end position="158"/>
    </location>
</feature>
<dbReference type="OrthoDB" id="6359816at2759"/>
<evidence type="ECO:0000256" key="3">
    <source>
        <dbReference type="SAM" id="MobiDB-lite"/>
    </source>
</evidence>
<dbReference type="Gramene" id="TVU42679">
    <property type="protein sequence ID" value="TVU42679"/>
    <property type="gene ID" value="EJB05_09099"/>
</dbReference>
<dbReference type="AlphaFoldDB" id="A0A5J9W2Q5"/>
<dbReference type="PANTHER" id="PTHR26379:SF474">
    <property type="entry name" value="OS08G0228200 PROTEIN"/>
    <property type="match status" value="1"/>
</dbReference>
<evidence type="ECO:0000256" key="1">
    <source>
        <dbReference type="ARBA" id="ARBA00004906"/>
    </source>
</evidence>
<dbReference type="Proteomes" id="UP000324897">
    <property type="component" value="Unassembled WGS sequence"/>
</dbReference>
<dbReference type="InterPro" id="IPR045005">
    <property type="entry name" value="BPM1-6"/>
</dbReference>
<dbReference type="SUPFAM" id="SSF54695">
    <property type="entry name" value="POZ domain"/>
    <property type="match status" value="1"/>
</dbReference>
<dbReference type="PANTHER" id="PTHR26379">
    <property type="entry name" value="BTB/POZ AND MATH DOMAIN-CONTAINING PROTEIN 1"/>
    <property type="match status" value="1"/>
</dbReference>
<evidence type="ECO:0000256" key="2">
    <source>
        <dbReference type="ARBA" id="ARBA00010846"/>
    </source>
</evidence>
<comment type="pathway">
    <text evidence="1">Protein modification; protein ubiquitination.</text>
</comment>
<dbReference type="Pfam" id="PF24570">
    <property type="entry name" value="BACK_BPM_SPOP"/>
    <property type="match status" value="1"/>
</dbReference>
<organism evidence="6 7">
    <name type="scientific">Eragrostis curvula</name>
    <name type="common">weeping love grass</name>
    <dbReference type="NCBI Taxonomy" id="38414"/>
    <lineage>
        <taxon>Eukaryota</taxon>
        <taxon>Viridiplantae</taxon>
        <taxon>Streptophyta</taxon>
        <taxon>Embryophyta</taxon>
        <taxon>Tracheophyta</taxon>
        <taxon>Spermatophyta</taxon>
        <taxon>Magnoliopsida</taxon>
        <taxon>Liliopsida</taxon>
        <taxon>Poales</taxon>
        <taxon>Poaceae</taxon>
        <taxon>PACMAD clade</taxon>
        <taxon>Chloridoideae</taxon>
        <taxon>Eragrostideae</taxon>
        <taxon>Eragrostidinae</taxon>
        <taxon>Eragrostis</taxon>
    </lineage>
</organism>
<evidence type="ECO:0008006" key="8">
    <source>
        <dbReference type="Google" id="ProtNLM"/>
    </source>
</evidence>
<dbReference type="Pfam" id="PF22486">
    <property type="entry name" value="MATH_2"/>
    <property type="match status" value="1"/>
</dbReference>
<proteinExistence type="inferred from homology"/>
<evidence type="ECO:0000259" key="5">
    <source>
        <dbReference type="PROSITE" id="PS50144"/>
    </source>
</evidence>
<dbReference type="GO" id="GO:0016567">
    <property type="term" value="P:protein ubiquitination"/>
    <property type="evidence" value="ECO:0007669"/>
    <property type="project" value="InterPro"/>
</dbReference>
<dbReference type="Pfam" id="PF00651">
    <property type="entry name" value="BTB"/>
    <property type="match status" value="1"/>
</dbReference>
<keyword evidence="7" id="KW-1185">Reference proteome</keyword>
<dbReference type="CDD" id="cd18280">
    <property type="entry name" value="BTB_POZ_BPM_plant"/>
    <property type="match status" value="1"/>
</dbReference>
<gene>
    <name evidence="6" type="ORF">EJB05_09099</name>
</gene>
<dbReference type="PROSITE" id="PS50097">
    <property type="entry name" value="BTB"/>
    <property type="match status" value="1"/>
</dbReference>
<accession>A0A5J9W2Q5</accession>
<dbReference type="InterPro" id="IPR011333">
    <property type="entry name" value="SKP1/BTB/POZ_sf"/>
</dbReference>
<dbReference type="InterPro" id="IPR000210">
    <property type="entry name" value="BTB/POZ_dom"/>
</dbReference>
<dbReference type="InterPro" id="IPR002083">
    <property type="entry name" value="MATH/TRAF_dom"/>
</dbReference>
<dbReference type="InterPro" id="IPR008974">
    <property type="entry name" value="TRAF-like"/>
</dbReference>
<evidence type="ECO:0000313" key="7">
    <source>
        <dbReference type="Proteomes" id="UP000324897"/>
    </source>
</evidence>
<dbReference type="PROSITE" id="PS50144">
    <property type="entry name" value="MATH"/>
    <property type="match status" value="1"/>
</dbReference>
<feature type="region of interest" description="Disordered" evidence="3">
    <location>
        <begin position="1"/>
        <end position="27"/>
    </location>
</feature>
<dbReference type="CDD" id="cd00121">
    <property type="entry name" value="MATH"/>
    <property type="match status" value="1"/>
</dbReference>
<name>A0A5J9W2Q5_9POAL</name>
<dbReference type="SUPFAM" id="SSF49599">
    <property type="entry name" value="TRAF domain-like"/>
    <property type="match status" value="1"/>
</dbReference>
<feature type="non-terminal residue" evidence="6">
    <location>
        <position position="1"/>
    </location>
</feature>
<dbReference type="Gene3D" id="6.10.250.3030">
    <property type="match status" value="1"/>
</dbReference>